<feature type="domain" description="F5/8 type C" evidence="1">
    <location>
        <begin position="1"/>
        <end position="107"/>
    </location>
</feature>
<dbReference type="EnsemblProtists" id="EKX55149">
    <property type="protein sequence ID" value="EKX55149"/>
    <property type="gene ID" value="GUITHDRAFT_51957"/>
</dbReference>
<gene>
    <name evidence="2" type="ORF">GUITHDRAFT_51957</name>
</gene>
<dbReference type="OrthoDB" id="5986263at2759"/>
<dbReference type="STRING" id="905079.L1K3G4"/>
<feature type="non-terminal residue" evidence="2">
    <location>
        <position position="107"/>
    </location>
</feature>
<reference evidence="3" key="3">
    <citation type="submission" date="2015-06" db="UniProtKB">
        <authorList>
            <consortium name="EnsemblProtists"/>
        </authorList>
    </citation>
    <scope>IDENTIFICATION</scope>
</reference>
<dbReference type="SUPFAM" id="SSF49785">
    <property type="entry name" value="Galactose-binding domain-like"/>
    <property type="match status" value="1"/>
</dbReference>
<accession>L1K3G4</accession>
<evidence type="ECO:0000313" key="2">
    <source>
        <dbReference type="EMBL" id="EKX55149.1"/>
    </source>
</evidence>
<reference evidence="2 4" key="1">
    <citation type="journal article" date="2012" name="Nature">
        <title>Algal genomes reveal evolutionary mosaicism and the fate of nucleomorphs.</title>
        <authorList>
            <consortium name="DOE Joint Genome Institute"/>
            <person name="Curtis B.A."/>
            <person name="Tanifuji G."/>
            <person name="Burki F."/>
            <person name="Gruber A."/>
            <person name="Irimia M."/>
            <person name="Maruyama S."/>
            <person name="Arias M.C."/>
            <person name="Ball S.G."/>
            <person name="Gile G.H."/>
            <person name="Hirakawa Y."/>
            <person name="Hopkins J.F."/>
            <person name="Kuo A."/>
            <person name="Rensing S.A."/>
            <person name="Schmutz J."/>
            <person name="Symeonidi A."/>
            <person name="Elias M."/>
            <person name="Eveleigh R.J."/>
            <person name="Herman E.K."/>
            <person name="Klute M.J."/>
            <person name="Nakayama T."/>
            <person name="Obornik M."/>
            <person name="Reyes-Prieto A."/>
            <person name="Armbrust E.V."/>
            <person name="Aves S.J."/>
            <person name="Beiko R.G."/>
            <person name="Coutinho P."/>
            <person name="Dacks J.B."/>
            <person name="Durnford D.G."/>
            <person name="Fast N.M."/>
            <person name="Green B.R."/>
            <person name="Grisdale C.J."/>
            <person name="Hempel F."/>
            <person name="Henrissat B."/>
            <person name="Hoppner M.P."/>
            <person name="Ishida K."/>
            <person name="Kim E."/>
            <person name="Koreny L."/>
            <person name="Kroth P.G."/>
            <person name="Liu Y."/>
            <person name="Malik S.B."/>
            <person name="Maier U.G."/>
            <person name="McRose D."/>
            <person name="Mock T."/>
            <person name="Neilson J.A."/>
            <person name="Onodera N.T."/>
            <person name="Poole A.M."/>
            <person name="Pritham E.J."/>
            <person name="Richards T.A."/>
            <person name="Rocap G."/>
            <person name="Roy S.W."/>
            <person name="Sarai C."/>
            <person name="Schaack S."/>
            <person name="Shirato S."/>
            <person name="Slamovits C.H."/>
            <person name="Spencer D.F."/>
            <person name="Suzuki S."/>
            <person name="Worden A.Z."/>
            <person name="Zauner S."/>
            <person name="Barry K."/>
            <person name="Bell C."/>
            <person name="Bharti A.K."/>
            <person name="Crow J.A."/>
            <person name="Grimwood J."/>
            <person name="Kramer R."/>
            <person name="Lindquist E."/>
            <person name="Lucas S."/>
            <person name="Salamov A."/>
            <person name="McFadden G.I."/>
            <person name="Lane C.E."/>
            <person name="Keeling P.J."/>
            <person name="Gray M.W."/>
            <person name="Grigoriev I.V."/>
            <person name="Archibald J.M."/>
        </authorList>
    </citation>
    <scope>NUCLEOTIDE SEQUENCE</scope>
    <source>
        <strain evidence="2 4">CCMP2712</strain>
    </source>
</reference>
<evidence type="ECO:0000259" key="1">
    <source>
        <dbReference type="PROSITE" id="PS50022"/>
    </source>
</evidence>
<sequence>VAGAWICIDFGTAISVSPTHYSLRHGRIDREDMLRSWNLEGSLDMSCWHILSQHVNDETLRRPMQLETFDVKLPQLGNTYRYLRLVMTGKNSSGNHSLSVSGLEVYG</sequence>
<dbReference type="EMBL" id="JH992965">
    <property type="protein sequence ID" value="EKX55149.1"/>
    <property type="molecule type" value="Genomic_DNA"/>
</dbReference>
<dbReference type="PROSITE" id="PS50022">
    <property type="entry name" value="FA58C_3"/>
    <property type="match status" value="1"/>
</dbReference>
<dbReference type="AlphaFoldDB" id="L1K3G4"/>
<dbReference type="PaxDb" id="55529-EKX55149"/>
<dbReference type="PANTHER" id="PTHR47457">
    <property type="entry name" value="OS05G0345500 PROTEIN"/>
    <property type="match status" value="1"/>
</dbReference>
<dbReference type="Proteomes" id="UP000011087">
    <property type="component" value="Unassembled WGS sequence"/>
</dbReference>
<dbReference type="RefSeq" id="XP_005842129.1">
    <property type="nucleotide sequence ID" value="XM_005842072.1"/>
</dbReference>
<dbReference type="GeneID" id="17312252"/>
<reference evidence="4" key="2">
    <citation type="submission" date="2012-11" db="EMBL/GenBank/DDBJ databases">
        <authorList>
            <person name="Kuo A."/>
            <person name="Curtis B.A."/>
            <person name="Tanifuji G."/>
            <person name="Burki F."/>
            <person name="Gruber A."/>
            <person name="Irimia M."/>
            <person name="Maruyama S."/>
            <person name="Arias M.C."/>
            <person name="Ball S.G."/>
            <person name="Gile G.H."/>
            <person name="Hirakawa Y."/>
            <person name="Hopkins J.F."/>
            <person name="Rensing S.A."/>
            <person name="Schmutz J."/>
            <person name="Symeonidi A."/>
            <person name="Elias M."/>
            <person name="Eveleigh R.J."/>
            <person name="Herman E.K."/>
            <person name="Klute M.J."/>
            <person name="Nakayama T."/>
            <person name="Obornik M."/>
            <person name="Reyes-Prieto A."/>
            <person name="Armbrust E.V."/>
            <person name="Aves S.J."/>
            <person name="Beiko R.G."/>
            <person name="Coutinho P."/>
            <person name="Dacks J.B."/>
            <person name="Durnford D.G."/>
            <person name="Fast N.M."/>
            <person name="Green B.R."/>
            <person name="Grisdale C."/>
            <person name="Hempe F."/>
            <person name="Henrissat B."/>
            <person name="Hoppner M.P."/>
            <person name="Ishida K.-I."/>
            <person name="Kim E."/>
            <person name="Koreny L."/>
            <person name="Kroth P.G."/>
            <person name="Liu Y."/>
            <person name="Malik S.-B."/>
            <person name="Maier U.G."/>
            <person name="McRose D."/>
            <person name="Mock T."/>
            <person name="Neilson J.A."/>
            <person name="Onodera N.T."/>
            <person name="Poole A.M."/>
            <person name="Pritham E.J."/>
            <person name="Richards T.A."/>
            <person name="Rocap G."/>
            <person name="Roy S.W."/>
            <person name="Sarai C."/>
            <person name="Schaack S."/>
            <person name="Shirato S."/>
            <person name="Slamovits C.H."/>
            <person name="Spencer D.F."/>
            <person name="Suzuki S."/>
            <person name="Worden A.Z."/>
            <person name="Zauner S."/>
            <person name="Barry K."/>
            <person name="Bell C."/>
            <person name="Bharti A.K."/>
            <person name="Crow J.A."/>
            <person name="Grimwood J."/>
            <person name="Kramer R."/>
            <person name="Lindquist E."/>
            <person name="Lucas S."/>
            <person name="Salamov A."/>
            <person name="McFadden G.I."/>
            <person name="Lane C.E."/>
            <person name="Keeling P.J."/>
            <person name="Gray M.W."/>
            <person name="Grigoriev I.V."/>
            <person name="Archibald J.M."/>
        </authorList>
    </citation>
    <scope>NUCLEOTIDE SEQUENCE</scope>
    <source>
        <strain evidence="4">CCMP2712</strain>
    </source>
</reference>
<organism evidence="2">
    <name type="scientific">Guillardia theta (strain CCMP2712)</name>
    <name type="common">Cryptophyte</name>
    <dbReference type="NCBI Taxonomy" id="905079"/>
    <lineage>
        <taxon>Eukaryota</taxon>
        <taxon>Cryptophyceae</taxon>
        <taxon>Pyrenomonadales</taxon>
        <taxon>Geminigeraceae</taxon>
        <taxon>Guillardia</taxon>
    </lineage>
</organism>
<feature type="non-terminal residue" evidence="2">
    <location>
        <position position="1"/>
    </location>
</feature>
<dbReference type="eggNOG" id="KOG4276">
    <property type="taxonomic scope" value="Eukaryota"/>
</dbReference>
<evidence type="ECO:0000313" key="3">
    <source>
        <dbReference type="EnsemblProtists" id="EKX55149"/>
    </source>
</evidence>
<protein>
    <recommendedName>
        <fullName evidence="1">F5/8 type C domain-containing protein</fullName>
    </recommendedName>
</protein>
<dbReference type="PANTHER" id="PTHR47457:SF1">
    <property type="entry name" value="BTB DOMAIN-CONTAINING PROTEIN-RELATED"/>
    <property type="match status" value="1"/>
</dbReference>
<dbReference type="InterPro" id="IPR008979">
    <property type="entry name" value="Galactose-bd-like_sf"/>
</dbReference>
<keyword evidence="4" id="KW-1185">Reference proteome</keyword>
<evidence type="ECO:0000313" key="4">
    <source>
        <dbReference type="Proteomes" id="UP000011087"/>
    </source>
</evidence>
<proteinExistence type="predicted"/>
<name>L1K3G4_GUITC</name>
<dbReference type="Gene3D" id="2.60.120.260">
    <property type="entry name" value="Galactose-binding domain-like"/>
    <property type="match status" value="1"/>
</dbReference>
<dbReference type="HOGENOM" id="CLU_141261_0_0_1"/>
<dbReference type="InterPro" id="IPR000421">
    <property type="entry name" value="FA58C"/>
</dbReference>
<dbReference type="KEGG" id="gtt:GUITHDRAFT_51957"/>